<reference evidence="1" key="1">
    <citation type="submission" date="2014-11" db="EMBL/GenBank/DDBJ databases">
        <authorList>
            <person name="Amaro Gonzalez C."/>
        </authorList>
    </citation>
    <scope>NUCLEOTIDE SEQUENCE</scope>
</reference>
<evidence type="ECO:0000313" key="1">
    <source>
        <dbReference type="EMBL" id="JAH43307.1"/>
    </source>
</evidence>
<dbReference type="AlphaFoldDB" id="A0A0E9SPZ5"/>
<reference evidence="1" key="2">
    <citation type="journal article" date="2015" name="Fish Shellfish Immunol.">
        <title>Early steps in the European eel (Anguilla anguilla)-Vibrio vulnificus interaction in the gills: Role of the RtxA13 toxin.</title>
        <authorList>
            <person name="Callol A."/>
            <person name="Pajuelo D."/>
            <person name="Ebbesson L."/>
            <person name="Teles M."/>
            <person name="MacKenzie S."/>
            <person name="Amaro C."/>
        </authorList>
    </citation>
    <scope>NUCLEOTIDE SEQUENCE</scope>
</reference>
<accession>A0A0E9SPZ5</accession>
<sequence>MYPTQCPPLPDLFPCDFSHRQLQPP</sequence>
<name>A0A0E9SPZ5_ANGAN</name>
<protein>
    <submittedName>
        <fullName evidence="1">Uncharacterized protein</fullName>
    </submittedName>
</protein>
<proteinExistence type="predicted"/>
<dbReference type="EMBL" id="GBXM01065270">
    <property type="protein sequence ID" value="JAH43307.1"/>
    <property type="molecule type" value="Transcribed_RNA"/>
</dbReference>
<organism evidence="1">
    <name type="scientific">Anguilla anguilla</name>
    <name type="common">European freshwater eel</name>
    <name type="synonym">Muraena anguilla</name>
    <dbReference type="NCBI Taxonomy" id="7936"/>
    <lineage>
        <taxon>Eukaryota</taxon>
        <taxon>Metazoa</taxon>
        <taxon>Chordata</taxon>
        <taxon>Craniata</taxon>
        <taxon>Vertebrata</taxon>
        <taxon>Euteleostomi</taxon>
        <taxon>Actinopterygii</taxon>
        <taxon>Neopterygii</taxon>
        <taxon>Teleostei</taxon>
        <taxon>Anguilliformes</taxon>
        <taxon>Anguillidae</taxon>
        <taxon>Anguilla</taxon>
    </lineage>
</organism>